<dbReference type="EMBL" id="MN739427">
    <property type="protein sequence ID" value="QHT04355.1"/>
    <property type="molecule type" value="Genomic_DNA"/>
</dbReference>
<reference evidence="2" key="1">
    <citation type="journal article" date="2020" name="Nature">
        <title>Giant virus diversity and host interactions through global metagenomics.</title>
        <authorList>
            <person name="Schulz F."/>
            <person name="Roux S."/>
            <person name="Paez-Espino D."/>
            <person name="Jungbluth S."/>
            <person name="Walsh D.A."/>
            <person name="Denef V.J."/>
            <person name="McMahon K.D."/>
            <person name="Konstantinidis K.T."/>
            <person name="Eloe-Fadrosh E.A."/>
            <person name="Kyrpides N.C."/>
            <person name="Woyke T."/>
        </authorList>
    </citation>
    <scope>NUCLEOTIDE SEQUENCE</scope>
    <source>
        <strain evidence="2">GVMAG-M-3300021185-45</strain>
    </source>
</reference>
<proteinExistence type="predicted"/>
<name>A0A6C0CLK4_9ZZZZ</name>
<dbReference type="Pfam" id="PF19064">
    <property type="entry name" value="DUF5760"/>
    <property type="match status" value="1"/>
</dbReference>
<keyword evidence="1" id="KW-0175">Coiled coil</keyword>
<dbReference type="AlphaFoldDB" id="A0A6C0CLK4"/>
<dbReference type="InterPro" id="IPR043918">
    <property type="entry name" value="DUF5760"/>
</dbReference>
<organism evidence="2">
    <name type="scientific">viral metagenome</name>
    <dbReference type="NCBI Taxonomy" id="1070528"/>
    <lineage>
        <taxon>unclassified sequences</taxon>
        <taxon>metagenomes</taxon>
        <taxon>organismal metagenomes</taxon>
    </lineage>
</organism>
<evidence type="ECO:0000256" key="1">
    <source>
        <dbReference type="SAM" id="Coils"/>
    </source>
</evidence>
<feature type="coiled-coil region" evidence="1">
    <location>
        <begin position="21"/>
        <end position="48"/>
    </location>
</feature>
<evidence type="ECO:0000313" key="2">
    <source>
        <dbReference type="EMBL" id="QHT04355.1"/>
    </source>
</evidence>
<accession>A0A6C0CLK4</accession>
<protein>
    <submittedName>
        <fullName evidence="2">Uncharacterized protein</fullName>
    </submittedName>
</protein>
<sequence>MDTKEELVTHIRNWIQIDNEISEMQKKIKGFREEKKQLTESLVNVMKNNEIDCFDINDGKLIYSKTKTKKAINKKTLLDALNKYFKEDSDLAQEVSQHILNSREETIKENIRRKVEK</sequence>